<keyword evidence="3" id="KW-1185">Reference proteome</keyword>
<dbReference type="InterPro" id="IPR012336">
    <property type="entry name" value="Thioredoxin-like_fold"/>
</dbReference>
<accession>A0A1I7TSK0</accession>
<dbReference type="SFLD" id="SFLDG01180">
    <property type="entry name" value="SUF1"/>
    <property type="match status" value="1"/>
</dbReference>
<evidence type="ECO:0000259" key="2">
    <source>
        <dbReference type="Pfam" id="PF17172"/>
    </source>
</evidence>
<organism evidence="3 4">
    <name type="scientific">Caenorhabditis tropicalis</name>
    <dbReference type="NCBI Taxonomy" id="1561998"/>
    <lineage>
        <taxon>Eukaryota</taxon>
        <taxon>Metazoa</taxon>
        <taxon>Ecdysozoa</taxon>
        <taxon>Nematoda</taxon>
        <taxon>Chromadorea</taxon>
        <taxon>Rhabditida</taxon>
        <taxon>Rhabditina</taxon>
        <taxon>Rhabditomorpha</taxon>
        <taxon>Rhabditoidea</taxon>
        <taxon>Rhabditidae</taxon>
        <taxon>Peloderinae</taxon>
        <taxon>Caenorhabditis</taxon>
    </lineage>
</organism>
<evidence type="ECO:0000313" key="4">
    <source>
        <dbReference type="WBParaSite" id="Csp11.Scaffold629.g11344.t1"/>
    </source>
</evidence>
<dbReference type="SFLD" id="SFLDG01200">
    <property type="entry name" value="SUF1.1"/>
    <property type="match status" value="1"/>
</dbReference>
<protein>
    <submittedName>
        <fullName evidence="4">Thioredoxin-like_fold domain-containing protein</fullName>
    </submittedName>
</protein>
<dbReference type="Pfam" id="PF17172">
    <property type="entry name" value="GST_N_4"/>
    <property type="match status" value="1"/>
</dbReference>
<evidence type="ECO:0000313" key="3">
    <source>
        <dbReference type="Proteomes" id="UP000095282"/>
    </source>
</evidence>
<dbReference type="PANTHER" id="PTHR12289:SF32">
    <property type="entry name" value="GST_C_6 DOMAIN-CONTAINING PROTEIN"/>
    <property type="match status" value="1"/>
</dbReference>
<dbReference type="Proteomes" id="UP000095282">
    <property type="component" value="Unplaced"/>
</dbReference>
<dbReference type="CDD" id="cd03080">
    <property type="entry name" value="GST_N_Metaxin_like"/>
    <property type="match status" value="1"/>
</dbReference>
<dbReference type="InterPro" id="IPR026928">
    <property type="entry name" value="FAX/IsoI-like"/>
</dbReference>
<feature type="domain" description="Thioredoxin-like fold" evidence="2">
    <location>
        <begin position="57"/>
        <end position="148"/>
    </location>
</feature>
<name>A0A1I7TSK0_9PELO</name>
<dbReference type="eggNOG" id="KOG4244">
    <property type="taxonomic scope" value="Eukaryota"/>
</dbReference>
<dbReference type="SUPFAM" id="SSF52833">
    <property type="entry name" value="Thioredoxin-like"/>
    <property type="match status" value="1"/>
</dbReference>
<dbReference type="AlphaFoldDB" id="A0A1I7TSK0"/>
<dbReference type="STRING" id="1561998.A0A1I7TSK0"/>
<sequence>MQSVLNLGKTTVSFGTFLRSASTSLQGKGPLKTNWKENVVYLYQFPRPANRSPNLSPFCLKIETFLRANRIKHEVIGTWLTLRQSPRGLLPFIELNGQQISDSQVIVWKLQKHFELDDKLEGNDRGTARAVERMMDVSTNYALLVDKTVNNAHLLLSRQVSNLPLPGFITNYLAKGFSNTARKRVNGVLGKLDVTEQKELLRRDIRAIDDILGDKSFYLVIESLRLIAQYLAKSVLFSTSRIVNKLLIFSKTIFHVSVHIVTVSVNIITRSGETIEKRRRII</sequence>
<evidence type="ECO:0000256" key="1">
    <source>
        <dbReference type="ARBA" id="ARBA00006475"/>
    </source>
</evidence>
<dbReference type="GO" id="GO:0005737">
    <property type="term" value="C:cytoplasm"/>
    <property type="evidence" value="ECO:0007669"/>
    <property type="project" value="TreeGrafter"/>
</dbReference>
<dbReference type="InterPro" id="IPR050931">
    <property type="entry name" value="Mito_Protein_Transport_Metaxin"/>
</dbReference>
<dbReference type="PANTHER" id="PTHR12289">
    <property type="entry name" value="METAXIN RELATED"/>
    <property type="match status" value="1"/>
</dbReference>
<comment type="similarity">
    <text evidence="1">Belongs to the FAX family.</text>
</comment>
<dbReference type="SFLD" id="SFLDS00019">
    <property type="entry name" value="Glutathione_Transferase_(cytos"/>
    <property type="match status" value="1"/>
</dbReference>
<dbReference type="InterPro" id="IPR040079">
    <property type="entry name" value="Glutathione_S-Trfase"/>
</dbReference>
<proteinExistence type="inferred from homology"/>
<dbReference type="InterPro" id="IPR036249">
    <property type="entry name" value="Thioredoxin-like_sf"/>
</dbReference>
<dbReference type="WBParaSite" id="Csp11.Scaffold629.g11344.t1">
    <property type="protein sequence ID" value="Csp11.Scaffold629.g11344.t1"/>
    <property type="gene ID" value="Csp11.Scaffold629.g11344"/>
</dbReference>
<reference evidence="4" key="1">
    <citation type="submission" date="2016-11" db="UniProtKB">
        <authorList>
            <consortium name="WormBaseParasite"/>
        </authorList>
    </citation>
    <scope>IDENTIFICATION</scope>
</reference>